<evidence type="ECO:0000313" key="2">
    <source>
        <dbReference type="Proteomes" id="UP000282323"/>
    </source>
</evidence>
<comment type="caution">
    <text evidence="1">The sequence shown here is derived from an EMBL/GenBank/DDBJ whole genome shotgun (WGS) entry which is preliminary data.</text>
</comment>
<reference evidence="1 2" key="1">
    <citation type="submission" date="2018-10" db="EMBL/GenBank/DDBJ databases">
        <title>Natrarchaeobius chitinivorans gen. nov., sp. nov., and Natrarchaeobius haloalkaliphilus sp. nov., alkaliphilic, chitin-utilizing haloarchaea from hypersaline alkaline lakes.</title>
        <authorList>
            <person name="Sorokin D.Y."/>
            <person name="Elcheninov A.G."/>
            <person name="Kostrikina N.A."/>
            <person name="Bale N.J."/>
            <person name="Sinninghe Damste J.S."/>
            <person name="Khijniak T.V."/>
            <person name="Kublanov I.V."/>
            <person name="Toshchakov S.V."/>
        </authorList>
    </citation>
    <scope>NUCLEOTIDE SEQUENCE [LARGE SCALE GENOMIC DNA]</scope>
    <source>
        <strain evidence="1 2">AArcht4T</strain>
    </source>
</reference>
<sequence>MEFRSLQRHFQEGVEWEQTSYYIHIESIIKSGGQFRGLTSMSDVGQFFDHLDELHHSIGRDGYQSQEQLDQAMENPQTGPGCSGTEQMDEIGVNIARDGRLLWQNHGQHRLCIAKLLGVDAVPVHVCTRHEAWQRTRDQIRMDEPTPEQLEADYSDHPDLFDLFEAN</sequence>
<dbReference type="EMBL" id="REGA01000018">
    <property type="protein sequence ID" value="RQG92052.1"/>
    <property type="molecule type" value="Genomic_DNA"/>
</dbReference>
<dbReference type="AlphaFoldDB" id="A0A3N6N223"/>
<accession>A0A3N6N223</accession>
<name>A0A3N6N223_NATCH</name>
<organism evidence="1 2">
    <name type="scientific">Natrarchaeobius chitinivorans</name>
    <dbReference type="NCBI Taxonomy" id="1679083"/>
    <lineage>
        <taxon>Archaea</taxon>
        <taxon>Methanobacteriati</taxon>
        <taxon>Methanobacteriota</taxon>
        <taxon>Stenosarchaea group</taxon>
        <taxon>Halobacteria</taxon>
        <taxon>Halobacteriales</taxon>
        <taxon>Natrialbaceae</taxon>
        <taxon>Natrarchaeobius</taxon>
    </lineage>
</organism>
<evidence type="ECO:0008006" key="3">
    <source>
        <dbReference type="Google" id="ProtNLM"/>
    </source>
</evidence>
<proteinExistence type="predicted"/>
<keyword evidence="2" id="KW-1185">Reference proteome</keyword>
<protein>
    <recommendedName>
        <fullName evidence="3">ParB/Sulfiredoxin domain-containing protein</fullName>
    </recommendedName>
</protein>
<evidence type="ECO:0000313" key="1">
    <source>
        <dbReference type="EMBL" id="RQG92052.1"/>
    </source>
</evidence>
<gene>
    <name evidence="1" type="ORF">EA473_17485</name>
</gene>
<dbReference type="Proteomes" id="UP000282323">
    <property type="component" value="Unassembled WGS sequence"/>
</dbReference>